<feature type="region of interest" description="Disordered" evidence="1">
    <location>
        <begin position="215"/>
        <end position="351"/>
    </location>
</feature>
<reference evidence="3" key="1">
    <citation type="journal article" date="2022" name="bioRxiv">
        <title>Genomics of Preaxostyla Flagellates Illuminates Evolutionary Transitions and the Path Towards Mitochondrial Loss.</title>
        <authorList>
            <person name="Novak L.V.F."/>
            <person name="Treitli S.C."/>
            <person name="Pyrih J."/>
            <person name="Halakuc P."/>
            <person name="Pipaliya S.V."/>
            <person name="Vacek V."/>
            <person name="Brzon O."/>
            <person name="Soukal P."/>
            <person name="Eme L."/>
            <person name="Dacks J.B."/>
            <person name="Karnkowska A."/>
            <person name="Elias M."/>
            <person name="Hampl V."/>
        </authorList>
    </citation>
    <scope>NUCLEOTIDE SEQUENCE</scope>
    <source>
        <strain evidence="3">RCP-MX</strain>
    </source>
</reference>
<keyword evidence="2" id="KW-0732">Signal</keyword>
<feature type="compositionally biased region" description="Low complexity" evidence="1">
    <location>
        <begin position="313"/>
        <end position="351"/>
    </location>
</feature>
<feature type="chain" id="PRO_5046423364" evidence="2">
    <location>
        <begin position="18"/>
        <end position="351"/>
    </location>
</feature>
<accession>A0ABQ8UFT5</accession>
<name>A0ABQ8UFT5_9EUKA</name>
<evidence type="ECO:0000313" key="3">
    <source>
        <dbReference type="EMBL" id="KAJ4458114.1"/>
    </source>
</evidence>
<sequence>MGTPATLVLFTFSVAFGLVVLDSQTPEAIRQDCLNRCYNTQENCKCDCQSMYERCETANRQNPNMRSECMAGLRECERDCRNESTSCIEACNANSVLSAQEFTRTLQQEALDRCDDELDACLDRCADYRASTDDCSRRCRSDRRACGQRALDIVYVPPGSSYRALGTTTYVRPTYRDQVVVDRPAYRELLVPARDYYQPRTRVVYTDAPRTVIIDHHAPPNPEYVSRRSPITRFQESDPGEYRRAPEIMSPIPRSELRRRYYDPAPNCTRSAPPPPPPPRDDQAPQEEEQAPCQAPIPQQQQPTPAQCPPPQQQQQCPPQQQQQPQQQGQMQPPMFGSMFGNNDFFKGFFN</sequence>
<feature type="signal peptide" evidence="2">
    <location>
        <begin position="1"/>
        <end position="17"/>
    </location>
</feature>
<evidence type="ECO:0000256" key="1">
    <source>
        <dbReference type="SAM" id="MobiDB-lite"/>
    </source>
</evidence>
<comment type="caution">
    <text evidence="3">The sequence shown here is derived from an EMBL/GenBank/DDBJ whole genome shotgun (WGS) entry which is preliminary data.</text>
</comment>
<proteinExistence type="predicted"/>
<evidence type="ECO:0000256" key="2">
    <source>
        <dbReference type="SAM" id="SignalP"/>
    </source>
</evidence>
<keyword evidence="4" id="KW-1185">Reference proteome</keyword>
<evidence type="ECO:0000313" key="4">
    <source>
        <dbReference type="Proteomes" id="UP001141327"/>
    </source>
</evidence>
<dbReference type="EMBL" id="JAPMOS010000034">
    <property type="protein sequence ID" value="KAJ4458114.1"/>
    <property type="molecule type" value="Genomic_DNA"/>
</dbReference>
<dbReference type="Proteomes" id="UP001141327">
    <property type="component" value="Unassembled WGS sequence"/>
</dbReference>
<gene>
    <name evidence="3" type="ORF">PAPYR_6232</name>
</gene>
<protein>
    <submittedName>
        <fullName evidence="3">Uncharacterized protein</fullName>
    </submittedName>
</protein>
<feature type="compositionally biased region" description="Low complexity" evidence="1">
    <location>
        <begin position="291"/>
        <end position="305"/>
    </location>
</feature>
<organism evidence="3 4">
    <name type="scientific">Paratrimastix pyriformis</name>
    <dbReference type="NCBI Taxonomy" id="342808"/>
    <lineage>
        <taxon>Eukaryota</taxon>
        <taxon>Metamonada</taxon>
        <taxon>Preaxostyla</taxon>
        <taxon>Paratrimastigidae</taxon>
        <taxon>Paratrimastix</taxon>
    </lineage>
</organism>